<name>A0ABD6AYQ2_9EURY</name>
<gene>
    <name evidence="3" type="ORF">ACFSBT_16635</name>
</gene>
<proteinExistence type="predicted"/>
<reference evidence="3 4" key="1">
    <citation type="journal article" date="2019" name="Int. J. Syst. Evol. Microbiol.">
        <title>The Global Catalogue of Microorganisms (GCM) 10K type strain sequencing project: providing services to taxonomists for standard genome sequencing and annotation.</title>
        <authorList>
            <consortium name="The Broad Institute Genomics Platform"/>
            <consortium name="The Broad Institute Genome Sequencing Center for Infectious Disease"/>
            <person name="Wu L."/>
            <person name="Ma J."/>
        </authorList>
    </citation>
    <scope>NUCLEOTIDE SEQUENCE [LARGE SCALE GENOMIC DNA]</scope>
    <source>
        <strain evidence="3 4">CGMCC 1.12563</strain>
    </source>
</reference>
<dbReference type="Proteomes" id="UP001597187">
    <property type="component" value="Unassembled WGS sequence"/>
</dbReference>
<evidence type="ECO:0000259" key="2">
    <source>
        <dbReference type="Pfam" id="PF01593"/>
    </source>
</evidence>
<dbReference type="EMBL" id="JBHUDC010000008">
    <property type="protein sequence ID" value="MFD1514909.1"/>
    <property type="molecule type" value="Genomic_DNA"/>
</dbReference>
<comment type="caution">
    <text evidence="3">The sequence shown here is derived from an EMBL/GenBank/DDBJ whole genome shotgun (WGS) entry which is preliminary data.</text>
</comment>
<dbReference type="Gene3D" id="3.50.50.60">
    <property type="entry name" value="FAD/NAD(P)-binding domain"/>
    <property type="match status" value="1"/>
</dbReference>
<feature type="domain" description="Amine oxidase" evidence="2">
    <location>
        <begin position="9"/>
        <end position="231"/>
    </location>
</feature>
<feature type="domain" description="Amine oxidase" evidence="2">
    <location>
        <begin position="270"/>
        <end position="468"/>
    </location>
</feature>
<dbReference type="AlphaFoldDB" id="A0ABD6AYQ2"/>
<organism evidence="3 4">
    <name type="scientific">Halomarina rubra</name>
    <dbReference type="NCBI Taxonomy" id="2071873"/>
    <lineage>
        <taxon>Archaea</taxon>
        <taxon>Methanobacteriati</taxon>
        <taxon>Methanobacteriota</taxon>
        <taxon>Stenosarchaea group</taxon>
        <taxon>Halobacteria</taxon>
        <taxon>Halobacteriales</taxon>
        <taxon>Natronomonadaceae</taxon>
        <taxon>Halomarina</taxon>
    </lineage>
</organism>
<evidence type="ECO:0000313" key="4">
    <source>
        <dbReference type="Proteomes" id="UP001597187"/>
    </source>
</evidence>
<dbReference type="PANTHER" id="PTHR42923">
    <property type="entry name" value="PROTOPORPHYRINOGEN OXIDASE"/>
    <property type="match status" value="1"/>
</dbReference>
<evidence type="ECO:0000313" key="3">
    <source>
        <dbReference type="EMBL" id="MFD1514909.1"/>
    </source>
</evidence>
<keyword evidence="4" id="KW-1185">Reference proteome</keyword>
<dbReference type="PANTHER" id="PTHR42923:SF3">
    <property type="entry name" value="PROTOPORPHYRINOGEN OXIDASE"/>
    <property type="match status" value="1"/>
</dbReference>
<dbReference type="NCBIfam" id="NF005560">
    <property type="entry name" value="PRK07233.1"/>
    <property type="match status" value="1"/>
</dbReference>
<feature type="region of interest" description="Disordered" evidence="1">
    <location>
        <begin position="241"/>
        <end position="274"/>
    </location>
</feature>
<dbReference type="RefSeq" id="WP_250874838.1">
    <property type="nucleotide sequence ID" value="NZ_JALXFV010000008.1"/>
</dbReference>
<dbReference type="Pfam" id="PF01593">
    <property type="entry name" value="Amino_oxidase"/>
    <property type="match status" value="2"/>
</dbReference>
<dbReference type="SUPFAM" id="SSF51905">
    <property type="entry name" value="FAD/NAD(P)-binding domain"/>
    <property type="match status" value="1"/>
</dbReference>
<dbReference type="InterPro" id="IPR050464">
    <property type="entry name" value="Zeta_carotene_desat/Oxidored"/>
</dbReference>
<dbReference type="Gene3D" id="1.10.3110.10">
    <property type="entry name" value="protoporphyrinogen ix oxidase, domain 3"/>
    <property type="match status" value="1"/>
</dbReference>
<evidence type="ECO:0000256" key="1">
    <source>
        <dbReference type="SAM" id="MobiDB-lite"/>
    </source>
</evidence>
<dbReference type="PRINTS" id="PR00419">
    <property type="entry name" value="ADXRDTASE"/>
</dbReference>
<dbReference type="InterPro" id="IPR002937">
    <property type="entry name" value="Amino_oxidase"/>
</dbReference>
<accession>A0ABD6AYQ2</accession>
<dbReference type="InterPro" id="IPR036188">
    <property type="entry name" value="FAD/NAD-bd_sf"/>
</dbReference>
<sequence length="486" mass="53185">MIGIVGGGIAGLAAAYRLQRAGHDVQVFEAGDDVGGLAATYSTNGDPIEKFYHHLSKSEETIVELAEELGVADRLEWRIGKNAYYVDGTVHPMDKPWEILAFPPLGLYDTFRLGLLTLDVDVRGGVPKFDSYERLEDFEDVTAREFVVEHTTENVYESFFEPLLDAKFGSRKEDVSAAWLLGRIKFRGERDLLEGERLGYFDGGFPVLVDALVDAVGHENVTTGARVVDVVGIDGSFGAGDGAGEGIEAPDDPEATTDAQAADAHPVDSQSADALTVETEQGVETHDVDAVVVAAMPDVLDHLVGYECDVEFQGSVCAVVTMDEPLTDTYWLNVADDAPFGALIDHTNFVPADRYGGDHLLYVASYVQSLEEDLWRMDDEQLREHWLSGVEDLFPGFERSTVREFRVARNPRTAPVYECGYLDMVVPYDLREAVGEGVYYAGMASRAQYPERSLNGAIVAGYEVADRIVDASERRVGAVGEQTAED</sequence>
<dbReference type="Gene3D" id="3.90.660.20">
    <property type="entry name" value="Protoporphyrinogen oxidase, mitochondrial, domain 2"/>
    <property type="match status" value="1"/>
</dbReference>
<protein>
    <submittedName>
        <fullName evidence="3">NAD(P)/FAD-dependent oxidoreductase</fullName>
    </submittedName>
</protein>